<dbReference type="RefSeq" id="XP_006871452.1">
    <property type="nucleotide sequence ID" value="XM_006871390.1"/>
</dbReference>
<dbReference type="Proteomes" id="UP000504623">
    <property type="component" value="Unplaced"/>
</dbReference>
<evidence type="ECO:0000313" key="7">
    <source>
        <dbReference type="Proteomes" id="UP000504623"/>
    </source>
</evidence>
<evidence type="ECO:0000256" key="4">
    <source>
        <dbReference type="ARBA" id="ARBA00023136"/>
    </source>
</evidence>
<comment type="subcellular location">
    <subcellularLocation>
        <location evidence="1">Cell membrane</location>
    </subcellularLocation>
</comment>
<evidence type="ECO:0000256" key="2">
    <source>
        <dbReference type="ARBA" id="ARBA00022475"/>
    </source>
</evidence>
<evidence type="ECO:0000256" key="1">
    <source>
        <dbReference type="ARBA" id="ARBA00004236"/>
    </source>
</evidence>
<keyword evidence="7" id="KW-1185">Reference proteome</keyword>
<dbReference type="InterPro" id="IPR016054">
    <property type="entry name" value="LY6_UPA_recep-like"/>
</dbReference>
<feature type="domain" description="UPAR/Ly6" evidence="6">
    <location>
        <begin position="141"/>
        <end position="213"/>
    </location>
</feature>
<organism evidence="7 8">
    <name type="scientific">Chrysochloris asiatica</name>
    <name type="common">Cape golden mole</name>
    <dbReference type="NCBI Taxonomy" id="185453"/>
    <lineage>
        <taxon>Eukaryota</taxon>
        <taxon>Metazoa</taxon>
        <taxon>Chordata</taxon>
        <taxon>Craniata</taxon>
        <taxon>Vertebrata</taxon>
        <taxon>Euteleostomi</taxon>
        <taxon>Mammalia</taxon>
        <taxon>Eutheria</taxon>
        <taxon>Afrotheria</taxon>
        <taxon>Chrysochloridae</taxon>
        <taxon>Chrysochlorinae</taxon>
        <taxon>Chrysochloris</taxon>
    </lineage>
</organism>
<name>A0A9B0TW36_CHRAS</name>
<dbReference type="CDD" id="cd23621">
    <property type="entry name" value="TFP_LU_ECD_LYPD4_rpt1"/>
    <property type="match status" value="1"/>
</dbReference>
<dbReference type="OrthoDB" id="9522487at2759"/>
<dbReference type="PANTHER" id="PTHR16529:SF6">
    <property type="entry name" value="LY6_PLAUR DOMAIN-CONTAINING PROTEIN 4"/>
    <property type="match status" value="1"/>
</dbReference>
<dbReference type="Pfam" id="PF00021">
    <property type="entry name" value="UPAR_LY6"/>
    <property type="match status" value="1"/>
</dbReference>
<dbReference type="InterPro" id="IPR045860">
    <property type="entry name" value="Snake_toxin-like_sf"/>
</dbReference>
<dbReference type="CTD" id="147719"/>
<keyword evidence="3" id="KW-0732">Signal</keyword>
<dbReference type="AlphaFoldDB" id="A0A9B0TW36"/>
<proteinExistence type="predicted"/>
<keyword evidence="4" id="KW-0472">Membrane</keyword>
<dbReference type="GO" id="GO:0044853">
    <property type="term" value="C:plasma membrane raft"/>
    <property type="evidence" value="ECO:0007669"/>
    <property type="project" value="TreeGrafter"/>
</dbReference>
<evidence type="ECO:0000256" key="5">
    <source>
        <dbReference type="ARBA" id="ARBA00023180"/>
    </source>
</evidence>
<accession>A0A9B0TW36</accession>
<gene>
    <name evidence="8" type="primary">LYPD4</name>
</gene>
<evidence type="ECO:0000259" key="6">
    <source>
        <dbReference type="Pfam" id="PF00021"/>
    </source>
</evidence>
<dbReference type="PANTHER" id="PTHR16529">
    <property type="entry name" value="CD177 ANTIGEN"/>
    <property type="match status" value="1"/>
</dbReference>
<dbReference type="SUPFAM" id="SSF57302">
    <property type="entry name" value="Snake toxin-like"/>
    <property type="match status" value="1"/>
</dbReference>
<reference evidence="8" key="1">
    <citation type="submission" date="2025-08" db="UniProtKB">
        <authorList>
            <consortium name="RefSeq"/>
        </authorList>
    </citation>
    <scope>IDENTIFICATION</scope>
    <source>
        <tissue evidence="8">Spleen</tissue>
    </source>
</reference>
<dbReference type="GeneID" id="102829251"/>
<dbReference type="InterPro" id="IPR051899">
    <property type="entry name" value="Fert-Immune_med_protein"/>
</dbReference>
<evidence type="ECO:0000313" key="8">
    <source>
        <dbReference type="RefSeq" id="XP_006871452.1"/>
    </source>
</evidence>
<keyword evidence="2" id="KW-1003">Cell membrane</keyword>
<protein>
    <submittedName>
        <fullName evidence="8">Ly6/PLAUR domain-containing protein 4</fullName>
    </submittedName>
</protein>
<sequence length="246" mass="26997">MAPQYLSLVKLLCLLGAIFILPRAGALLCYEATASLFRAVTLHNWKWQLLRSMVCQLREGCEETLLFIETGTKRGVVGFKGCTSALSYPPQMSYLVSPPGVSVASYSRVCRSYLCNNLTNLNPIVKLKANTVTSKEFSSNNCPTCVGMHTEDCLPNFISVESCPQDATVCYSSTLKFQAGLLNSTILLMGCTHYHQRLLVDFRTVGSIRVTEVRNVLERAQIVSAESSRPGPACGLLLGLLLAFRD</sequence>
<keyword evidence="5" id="KW-0325">Glycoprotein</keyword>
<evidence type="ECO:0000256" key="3">
    <source>
        <dbReference type="ARBA" id="ARBA00022729"/>
    </source>
</evidence>